<gene>
    <name evidence="1" type="primary">tkt_3</name>
    <name evidence="1" type="ORF">NCTC10702_02109</name>
</gene>
<protein>
    <submittedName>
        <fullName evidence="1">Transketolase</fullName>
        <ecNumber evidence="1">2.2.1.1</ecNumber>
    </submittedName>
</protein>
<dbReference type="EMBL" id="UHBY01000003">
    <property type="protein sequence ID" value="SUL35074.1"/>
    <property type="molecule type" value="Genomic_DNA"/>
</dbReference>
<dbReference type="GO" id="GO:0004802">
    <property type="term" value="F:transketolase activity"/>
    <property type="evidence" value="ECO:0007669"/>
    <property type="project" value="UniProtKB-EC"/>
</dbReference>
<accession>A0A380EJU0</accession>
<name>A0A380EJU0_STAAU</name>
<reference evidence="1 2" key="1">
    <citation type="submission" date="2018-06" db="EMBL/GenBank/DDBJ databases">
        <authorList>
            <consortium name="Pathogen Informatics"/>
            <person name="Doyle S."/>
        </authorList>
    </citation>
    <scope>NUCLEOTIDE SEQUENCE [LARGE SCALE GENOMIC DNA]</scope>
    <source>
        <strain evidence="1 2">NCTC10702</strain>
    </source>
</reference>
<evidence type="ECO:0000313" key="1">
    <source>
        <dbReference type="EMBL" id="SUL35074.1"/>
    </source>
</evidence>
<proteinExistence type="predicted"/>
<keyword evidence="1" id="KW-0808">Transferase</keyword>
<organism evidence="1 2">
    <name type="scientific">Staphylococcus aureus</name>
    <dbReference type="NCBI Taxonomy" id="1280"/>
    <lineage>
        <taxon>Bacteria</taxon>
        <taxon>Bacillati</taxon>
        <taxon>Bacillota</taxon>
        <taxon>Bacilli</taxon>
        <taxon>Bacillales</taxon>
        <taxon>Staphylococcaceae</taxon>
        <taxon>Staphylococcus</taxon>
    </lineage>
</organism>
<dbReference type="AlphaFoldDB" id="A0A380EJU0"/>
<evidence type="ECO:0000313" key="2">
    <source>
        <dbReference type="Proteomes" id="UP000254116"/>
    </source>
</evidence>
<dbReference type="Proteomes" id="UP000254116">
    <property type="component" value="Unassembled WGS sequence"/>
</dbReference>
<dbReference type="EC" id="2.2.1.1" evidence="1"/>
<sequence length="31" mass="3715">MLKRANEDESQWNSLLEKYAETYPELAEELN</sequence>